<sequence>MRFFPSLAIAALVGTSFAATPQCPGGTGGGYTLYCCTATLDGGNAIVKKLAAAVNYPLNEDTVNCILRKGFRHIPKTSTLLTESSASPGLLDLFAPTPPEECRGGLQCCKVPVIELCGFSSY</sequence>
<dbReference type="Proteomes" id="UP000504638">
    <property type="component" value="Unplaced"/>
</dbReference>
<feature type="chain" id="PRO_5044631930" description="Hydrophobin" evidence="1">
    <location>
        <begin position="19"/>
        <end position="122"/>
    </location>
</feature>
<evidence type="ECO:0000313" key="4">
    <source>
        <dbReference type="RefSeq" id="XP_033536243.1"/>
    </source>
</evidence>
<gene>
    <name evidence="2 4" type="ORF">P152DRAFT_447948</name>
</gene>
<evidence type="ECO:0000313" key="2">
    <source>
        <dbReference type="EMBL" id="KAF1814612.1"/>
    </source>
</evidence>
<proteinExistence type="predicted"/>
<dbReference type="EMBL" id="ML975153">
    <property type="protein sequence ID" value="KAF1814612.1"/>
    <property type="molecule type" value="Genomic_DNA"/>
</dbReference>
<dbReference type="RefSeq" id="XP_033536243.1">
    <property type="nucleotide sequence ID" value="XM_033678019.1"/>
</dbReference>
<evidence type="ECO:0000313" key="3">
    <source>
        <dbReference type="Proteomes" id="UP000504638"/>
    </source>
</evidence>
<feature type="signal peptide" evidence="1">
    <location>
        <begin position="1"/>
        <end position="18"/>
    </location>
</feature>
<dbReference type="GeneID" id="54418589"/>
<name>A0A6G1G9F0_9PEZI</name>
<protein>
    <recommendedName>
        <fullName evidence="5">Hydrophobin</fullName>
    </recommendedName>
</protein>
<dbReference type="AlphaFoldDB" id="A0A6G1G9F0"/>
<reference evidence="4" key="3">
    <citation type="submission" date="2025-04" db="UniProtKB">
        <authorList>
            <consortium name="RefSeq"/>
        </authorList>
    </citation>
    <scope>IDENTIFICATION</scope>
    <source>
        <strain evidence="4">CBS 781.70</strain>
    </source>
</reference>
<evidence type="ECO:0000256" key="1">
    <source>
        <dbReference type="SAM" id="SignalP"/>
    </source>
</evidence>
<keyword evidence="1" id="KW-0732">Signal</keyword>
<reference evidence="2 4" key="1">
    <citation type="submission" date="2020-01" db="EMBL/GenBank/DDBJ databases">
        <authorList>
            <consortium name="DOE Joint Genome Institute"/>
            <person name="Haridas S."/>
            <person name="Albert R."/>
            <person name="Binder M."/>
            <person name="Bloem J."/>
            <person name="Labutti K."/>
            <person name="Salamov A."/>
            <person name="Andreopoulos B."/>
            <person name="Baker S.E."/>
            <person name="Barry K."/>
            <person name="Bills G."/>
            <person name="Bluhm B.H."/>
            <person name="Cannon C."/>
            <person name="Castanera R."/>
            <person name="Culley D.E."/>
            <person name="Daum C."/>
            <person name="Ezra D."/>
            <person name="Gonzalez J.B."/>
            <person name="Henrissat B."/>
            <person name="Kuo A."/>
            <person name="Liang C."/>
            <person name="Lipzen A."/>
            <person name="Lutzoni F."/>
            <person name="Magnuson J."/>
            <person name="Mondo S."/>
            <person name="Nolan M."/>
            <person name="Ohm R."/>
            <person name="Pangilinan J."/>
            <person name="Park H.-J."/>
            <person name="Ramirez L."/>
            <person name="Alfaro M."/>
            <person name="Sun H."/>
            <person name="Tritt A."/>
            <person name="Yoshinaga Y."/>
            <person name="Zwiers L.-H."/>
            <person name="Turgeon B.G."/>
            <person name="Goodwin S.B."/>
            <person name="Spatafora J.W."/>
            <person name="Crous P.W."/>
            <person name="Grigoriev I.V."/>
        </authorList>
    </citation>
    <scope>NUCLEOTIDE SEQUENCE</scope>
    <source>
        <strain evidence="2 4">CBS 781.70</strain>
    </source>
</reference>
<reference evidence="4" key="2">
    <citation type="submission" date="2020-04" db="EMBL/GenBank/DDBJ databases">
        <authorList>
            <consortium name="NCBI Genome Project"/>
        </authorList>
    </citation>
    <scope>NUCLEOTIDE SEQUENCE</scope>
    <source>
        <strain evidence="4">CBS 781.70</strain>
    </source>
</reference>
<accession>A0A6G1G9F0</accession>
<evidence type="ECO:0008006" key="5">
    <source>
        <dbReference type="Google" id="ProtNLM"/>
    </source>
</evidence>
<organism evidence="2">
    <name type="scientific">Eremomyces bilateralis CBS 781.70</name>
    <dbReference type="NCBI Taxonomy" id="1392243"/>
    <lineage>
        <taxon>Eukaryota</taxon>
        <taxon>Fungi</taxon>
        <taxon>Dikarya</taxon>
        <taxon>Ascomycota</taxon>
        <taxon>Pezizomycotina</taxon>
        <taxon>Dothideomycetes</taxon>
        <taxon>Dothideomycetes incertae sedis</taxon>
        <taxon>Eremomycetales</taxon>
        <taxon>Eremomycetaceae</taxon>
        <taxon>Eremomyces</taxon>
    </lineage>
</organism>
<keyword evidence="3" id="KW-1185">Reference proteome</keyword>